<sequence length="140" mass="15530">MHGELTLEQATQRVEDNFRRVFAQLPAHARAEKIAGDPAPCNEPSDGGPAGRVVASVDYRIHDLPPEHYGHLFDVLRAWWIDHRFTVLIDARPRGLYLWVENAADGFRMAAQANEAGGLFLTSASPCVWPGNVSSDDQPR</sequence>
<dbReference type="EMBL" id="BAAAZP010000203">
    <property type="protein sequence ID" value="GAA3709313.1"/>
    <property type="molecule type" value="Genomic_DNA"/>
</dbReference>
<keyword evidence="2" id="KW-1185">Reference proteome</keyword>
<organism evidence="1 2">
    <name type="scientific">Nonomuraea antimicrobica</name>
    <dbReference type="NCBI Taxonomy" id="561173"/>
    <lineage>
        <taxon>Bacteria</taxon>
        <taxon>Bacillati</taxon>
        <taxon>Actinomycetota</taxon>
        <taxon>Actinomycetes</taxon>
        <taxon>Streptosporangiales</taxon>
        <taxon>Streptosporangiaceae</taxon>
        <taxon>Nonomuraea</taxon>
    </lineage>
</organism>
<accession>A0ABP7DRN6</accession>
<evidence type="ECO:0000313" key="2">
    <source>
        <dbReference type="Proteomes" id="UP001500902"/>
    </source>
</evidence>
<reference evidence="2" key="1">
    <citation type="journal article" date="2019" name="Int. J. Syst. Evol. Microbiol.">
        <title>The Global Catalogue of Microorganisms (GCM) 10K type strain sequencing project: providing services to taxonomists for standard genome sequencing and annotation.</title>
        <authorList>
            <consortium name="The Broad Institute Genomics Platform"/>
            <consortium name="The Broad Institute Genome Sequencing Center for Infectious Disease"/>
            <person name="Wu L."/>
            <person name="Ma J."/>
        </authorList>
    </citation>
    <scope>NUCLEOTIDE SEQUENCE [LARGE SCALE GENOMIC DNA]</scope>
    <source>
        <strain evidence="2">JCM 16904</strain>
    </source>
</reference>
<name>A0ABP7DRN6_9ACTN</name>
<dbReference type="Proteomes" id="UP001500902">
    <property type="component" value="Unassembled WGS sequence"/>
</dbReference>
<evidence type="ECO:0000313" key="1">
    <source>
        <dbReference type="EMBL" id="GAA3709313.1"/>
    </source>
</evidence>
<gene>
    <name evidence="1" type="ORF">GCM10022224_088570</name>
</gene>
<dbReference type="RefSeq" id="WP_344893182.1">
    <property type="nucleotide sequence ID" value="NZ_BAAAZP010000203.1"/>
</dbReference>
<proteinExistence type="predicted"/>
<comment type="caution">
    <text evidence="1">The sequence shown here is derived from an EMBL/GenBank/DDBJ whole genome shotgun (WGS) entry which is preliminary data.</text>
</comment>
<protein>
    <submittedName>
        <fullName evidence="1">Uncharacterized protein</fullName>
    </submittedName>
</protein>